<dbReference type="OrthoDB" id="10018543at2"/>
<dbReference type="EMBL" id="CP043538">
    <property type="protein sequence ID" value="QGY01493.1"/>
    <property type="molecule type" value="Genomic_DNA"/>
</dbReference>
<accession>A0A6B9FEJ1</accession>
<name>A0A6B9FEJ1_9HYPH</name>
<evidence type="ECO:0000313" key="2">
    <source>
        <dbReference type="Proteomes" id="UP000012488"/>
    </source>
</evidence>
<gene>
    <name evidence="1" type="ORF">MMSR116_05935</name>
</gene>
<reference evidence="1 2" key="2">
    <citation type="journal article" date="2013" name="Genome Announc.">
        <title>Draft Genome Sequence of Methylobacterium mesophilicum Strain SR1.6/6, Isolated from Citrus sinensis.</title>
        <authorList>
            <person name="Marinho Almeida D."/>
            <person name="Dini-Andreote F."/>
            <person name="Camargo Neves A.A."/>
            <person name="Juca Ramos R.T."/>
            <person name="Andreote F.D."/>
            <person name="Carneiro A.R."/>
            <person name="Oliveira de Souza Lima A."/>
            <person name="Caracciolo Gomes de Sa P.H."/>
            <person name="Ribeiro Barbosa M.S."/>
            <person name="Araujo W.L."/>
            <person name="Silva A."/>
        </authorList>
    </citation>
    <scope>NUCLEOTIDE SEQUENCE [LARGE SCALE GENOMIC DNA]</scope>
    <source>
        <strain evidence="1 2">SR1.6/6</strain>
    </source>
</reference>
<dbReference type="RefSeq" id="WP_039892777.1">
    <property type="nucleotide sequence ID" value="NZ_CP043538.1"/>
</dbReference>
<proteinExistence type="predicted"/>
<dbReference type="AlphaFoldDB" id="A0A6B9FEJ1"/>
<dbReference type="Proteomes" id="UP000012488">
    <property type="component" value="Chromosome"/>
</dbReference>
<dbReference type="KEGG" id="mmes:MMSR116_05935"/>
<sequence>MDALVMMAPMELPPMNPEIRAGGLPIRLLAEDAIRRARAAMAKRAAPAPVPAAPVEPPELPPVEDPVAPPPAVPVAVVAVVAIAAPVADGRALEQTLRGFTLLDLYVEARRAALDAAFQHEHLEGLAAGRTYGDKQLQPGFLTPESYRLAAAEAKRRAEMAGALVDFLRELLGREGAIAGLLADVDRV</sequence>
<protein>
    <submittedName>
        <fullName evidence="1">Uncharacterized protein</fullName>
    </submittedName>
</protein>
<reference evidence="1 2" key="1">
    <citation type="journal article" date="2012" name="Genet. Mol. Biol.">
        <title>Analysis of 16S rRNA and mxaF genes revealing insights into Methylobacterium niche-specific plant association.</title>
        <authorList>
            <person name="Dourado M.N."/>
            <person name="Andreote F.D."/>
            <person name="Dini-Andreote F."/>
            <person name="Conti R."/>
            <person name="Araujo J.M."/>
            <person name="Araujo W.L."/>
        </authorList>
    </citation>
    <scope>NUCLEOTIDE SEQUENCE [LARGE SCALE GENOMIC DNA]</scope>
    <source>
        <strain evidence="1 2">SR1.6/6</strain>
    </source>
</reference>
<evidence type="ECO:0000313" key="1">
    <source>
        <dbReference type="EMBL" id="QGY01493.1"/>
    </source>
</evidence>
<organism evidence="1 2">
    <name type="scientific">Methylobacterium mesophilicum SR1.6/6</name>
    <dbReference type="NCBI Taxonomy" id="908290"/>
    <lineage>
        <taxon>Bacteria</taxon>
        <taxon>Pseudomonadati</taxon>
        <taxon>Pseudomonadota</taxon>
        <taxon>Alphaproteobacteria</taxon>
        <taxon>Hyphomicrobiales</taxon>
        <taxon>Methylobacteriaceae</taxon>
        <taxon>Methylobacterium</taxon>
    </lineage>
</organism>